<dbReference type="Pfam" id="PF01657">
    <property type="entry name" value="Stress-antifung"/>
    <property type="match status" value="3"/>
</dbReference>
<dbReference type="InterPro" id="IPR038408">
    <property type="entry name" value="GNK2_sf"/>
</dbReference>
<dbReference type="GO" id="GO:0004674">
    <property type="term" value="F:protein serine/threonine kinase activity"/>
    <property type="evidence" value="ECO:0007669"/>
    <property type="project" value="UniProtKB-KW"/>
</dbReference>
<feature type="domain" description="Gnk2-homologous" evidence="17">
    <location>
        <begin position="40"/>
        <end position="142"/>
    </location>
</feature>
<dbReference type="FunFam" id="3.30.200.20:FF:000142">
    <property type="entry name" value="Cysteine-rich receptor-like protein kinase 10"/>
    <property type="match status" value="1"/>
</dbReference>
<dbReference type="Gene3D" id="3.30.200.20">
    <property type="entry name" value="Phosphorylase Kinase, domain 1"/>
    <property type="match status" value="1"/>
</dbReference>
<evidence type="ECO:0000256" key="11">
    <source>
        <dbReference type="ARBA" id="ARBA00022989"/>
    </source>
</evidence>
<dbReference type="CDD" id="cd14066">
    <property type="entry name" value="STKc_IRAK"/>
    <property type="match status" value="1"/>
</dbReference>
<dbReference type="CDD" id="cd23509">
    <property type="entry name" value="Gnk2-like"/>
    <property type="match status" value="4"/>
</dbReference>
<evidence type="ECO:0000256" key="6">
    <source>
        <dbReference type="ARBA" id="ARBA00022729"/>
    </source>
</evidence>
<comment type="subcellular location">
    <subcellularLocation>
        <location evidence="1">Membrane</location>
        <topology evidence="1">Single-pass membrane protein</topology>
    </subcellularLocation>
</comment>
<feature type="domain" description="Protein kinase" evidence="16">
    <location>
        <begin position="597"/>
        <end position="870"/>
    </location>
</feature>
<dbReference type="Gene3D" id="3.30.430.20">
    <property type="entry name" value="Gnk2 domain, C-X8-C-X2-C motif"/>
    <property type="match status" value="4"/>
</dbReference>
<dbReference type="InterPro" id="IPR000719">
    <property type="entry name" value="Prot_kinase_dom"/>
</dbReference>
<name>A0A9D5D350_9LILI</name>
<dbReference type="InterPro" id="IPR002902">
    <property type="entry name" value="GNK2"/>
</dbReference>
<keyword evidence="9" id="KW-0418">Kinase</keyword>
<evidence type="ECO:0000313" key="18">
    <source>
        <dbReference type="EMBL" id="KAJ0983412.1"/>
    </source>
</evidence>
<comment type="caution">
    <text evidence="18">The sequence shown here is derived from an EMBL/GenBank/DDBJ whole genome shotgun (WGS) entry which is preliminary data.</text>
</comment>
<feature type="domain" description="Gnk2-homologous" evidence="17">
    <location>
        <begin position="148"/>
        <end position="254"/>
    </location>
</feature>
<evidence type="ECO:0000256" key="2">
    <source>
        <dbReference type="ARBA" id="ARBA00022527"/>
    </source>
</evidence>
<dbReference type="FunFam" id="3.30.430.20:FF:000002">
    <property type="entry name" value="Cysteine-rich receptor-like protein kinase 10"/>
    <property type="match status" value="1"/>
</dbReference>
<evidence type="ECO:0000256" key="3">
    <source>
        <dbReference type="ARBA" id="ARBA00022553"/>
    </source>
</evidence>
<feature type="domain" description="Gnk2-homologous" evidence="17">
    <location>
        <begin position="310"/>
        <end position="410"/>
    </location>
</feature>
<dbReference type="PANTHER" id="PTHR27002">
    <property type="entry name" value="RECEPTOR-LIKE SERINE/THREONINE-PROTEIN KINASE SD1-8"/>
    <property type="match status" value="1"/>
</dbReference>
<dbReference type="PROSITE" id="PS50011">
    <property type="entry name" value="PROTEIN_KINASE_DOM"/>
    <property type="match status" value="1"/>
</dbReference>
<organism evidence="18 19">
    <name type="scientific">Dioscorea zingiberensis</name>
    <dbReference type="NCBI Taxonomy" id="325984"/>
    <lineage>
        <taxon>Eukaryota</taxon>
        <taxon>Viridiplantae</taxon>
        <taxon>Streptophyta</taxon>
        <taxon>Embryophyta</taxon>
        <taxon>Tracheophyta</taxon>
        <taxon>Spermatophyta</taxon>
        <taxon>Magnoliopsida</taxon>
        <taxon>Liliopsida</taxon>
        <taxon>Dioscoreales</taxon>
        <taxon>Dioscoreaceae</taxon>
        <taxon>Dioscorea</taxon>
    </lineage>
</organism>
<reference evidence="18" key="2">
    <citation type="journal article" date="2022" name="Hortic Res">
        <title>The genome of Dioscorea zingiberensis sheds light on the biosynthesis, origin and evolution of the medicinally important diosgenin saponins.</title>
        <authorList>
            <person name="Li Y."/>
            <person name="Tan C."/>
            <person name="Li Z."/>
            <person name="Guo J."/>
            <person name="Li S."/>
            <person name="Chen X."/>
            <person name="Wang C."/>
            <person name="Dai X."/>
            <person name="Yang H."/>
            <person name="Song W."/>
            <person name="Hou L."/>
            <person name="Xu J."/>
            <person name="Tong Z."/>
            <person name="Xu A."/>
            <person name="Yuan X."/>
            <person name="Wang W."/>
            <person name="Yang Q."/>
            <person name="Chen L."/>
            <person name="Sun Z."/>
            <person name="Wang K."/>
            <person name="Pan B."/>
            <person name="Chen J."/>
            <person name="Bao Y."/>
            <person name="Liu F."/>
            <person name="Qi X."/>
            <person name="Gang D.R."/>
            <person name="Wen J."/>
            <person name="Li J."/>
        </authorList>
    </citation>
    <scope>NUCLEOTIDE SEQUENCE</scope>
    <source>
        <strain evidence="18">Dzin_1.0</strain>
    </source>
</reference>
<feature type="transmembrane region" description="Helical" evidence="14">
    <location>
        <begin position="534"/>
        <end position="556"/>
    </location>
</feature>
<dbReference type="PROSITE" id="PS51473">
    <property type="entry name" value="GNK2"/>
    <property type="match status" value="4"/>
</dbReference>
<keyword evidence="11 14" id="KW-1133">Transmembrane helix</keyword>
<dbReference type="GO" id="GO:0005886">
    <property type="term" value="C:plasma membrane"/>
    <property type="evidence" value="ECO:0007669"/>
    <property type="project" value="TreeGrafter"/>
</dbReference>
<dbReference type="OrthoDB" id="187462at2759"/>
<evidence type="ECO:0000256" key="7">
    <source>
        <dbReference type="ARBA" id="ARBA00022737"/>
    </source>
</evidence>
<keyword evidence="6 15" id="KW-0732">Signal</keyword>
<keyword evidence="7" id="KW-0677">Repeat</keyword>
<keyword evidence="13" id="KW-0325">Glycoprotein</keyword>
<dbReference type="EMBL" id="JAGGNH010000002">
    <property type="protein sequence ID" value="KAJ0983412.1"/>
    <property type="molecule type" value="Genomic_DNA"/>
</dbReference>
<dbReference type="Proteomes" id="UP001085076">
    <property type="component" value="Miscellaneous, Linkage group lg02"/>
</dbReference>
<evidence type="ECO:0000256" key="10">
    <source>
        <dbReference type="ARBA" id="ARBA00022840"/>
    </source>
</evidence>
<evidence type="ECO:0008006" key="20">
    <source>
        <dbReference type="Google" id="ProtNLM"/>
    </source>
</evidence>
<keyword evidence="2" id="KW-0723">Serine/threonine-protein kinase</keyword>
<keyword evidence="8" id="KW-0547">Nucleotide-binding</keyword>
<evidence type="ECO:0000256" key="8">
    <source>
        <dbReference type="ARBA" id="ARBA00022741"/>
    </source>
</evidence>
<evidence type="ECO:0000259" key="17">
    <source>
        <dbReference type="PROSITE" id="PS51473"/>
    </source>
</evidence>
<dbReference type="InterPro" id="IPR001245">
    <property type="entry name" value="Ser-Thr/Tyr_kinase_cat_dom"/>
</dbReference>
<keyword evidence="10" id="KW-0067">ATP-binding</keyword>
<evidence type="ECO:0000256" key="13">
    <source>
        <dbReference type="ARBA" id="ARBA00023180"/>
    </source>
</evidence>
<dbReference type="Gene3D" id="1.10.510.10">
    <property type="entry name" value="Transferase(Phosphotransferase) domain 1"/>
    <property type="match status" value="1"/>
</dbReference>
<dbReference type="SUPFAM" id="SSF56112">
    <property type="entry name" value="Protein kinase-like (PK-like)"/>
    <property type="match status" value="1"/>
</dbReference>
<protein>
    <recommendedName>
        <fullName evidence="20">Cysteine-rich receptor-like protein kinase 10</fullName>
    </recommendedName>
</protein>
<keyword evidence="4" id="KW-0808">Transferase</keyword>
<dbReference type="SMART" id="SM00220">
    <property type="entry name" value="S_TKc"/>
    <property type="match status" value="1"/>
</dbReference>
<dbReference type="InterPro" id="IPR011009">
    <property type="entry name" value="Kinase-like_dom_sf"/>
</dbReference>
<dbReference type="PANTHER" id="PTHR27002:SF1040">
    <property type="entry name" value="OS07G0538400 PROTEIN"/>
    <property type="match status" value="1"/>
</dbReference>
<dbReference type="FunFam" id="1.10.510.10:FF:000129">
    <property type="entry name" value="cysteine-rich receptor-like protein kinase 10"/>
    <property type="match status" value="1"/>
</dbReference>
<sequence>MSLLDDSPKALNYSISLFNKGLIATLLLLMLFLVSPCLSEPVYTVCGNTGNYTANSSYESNLGTLLTSLSSNGSIRGFFNDTMGSLADKVYGLVLCRGDTNTSMCRSCLAVAKRDILQLCPYNKNATIWYDYCILCYSNQNLLLSANNPQIIYIWNAESITELAPFNKIITKVMDYIFKWAAYNSTRRFATGEAYFNMNFTKIYGLAQCTPDLPQDQCYGCLHEIVVSTSYFDGKRGWRALGMRCNLRFEVYPFFEGKSSVQLAYSQQVPAPIVFEKTYPSMAHEARPAGQLHVRALILFVFVAITCAQNDPILFYCSPDTNHTNQSFKSNLDLLLSNLITTAPNSSSLYSNASMHSVYGMAQCPPDGSPFSCADCLSRLNTSLATLCPVGRSAAVRLELCLLRYSDHTFFSELDVTSFKILTGQSASRPTYSREEMFNLMNNTRSKTIESKLRFGRVEAKFSDPYVASASAECTRDLSTVDCTVCLDQAIGMLLNDYNNRLLGLQVVGLSCIVGYNVQFTSGTDGSVDHTTKLVLVIVLPVIALVVLLSGIYIYLLRKRTVKKMVFLPEVEDETEFARGESRLFGLNDLKDATGNFSDANMLGEGGFGPVYKGSLKCGQEIAVKRLSRTSGQGFLELRNEVIFVAKLQHRNLVRLLGCCLEEKEKLLVYEYLPNTSLDKFLFDPIKIHQLDWSRRYKIIQGISKGLLYLHEDSRLRIIHRDLKASNILLDGDMNPKISDFGLAKHFGVNETHGNTNRIAGTYGYMAPEYAIHGEFSTKSDAFSYGVLVLEIVTGRKNRGFQRGSKPVDNLLSHVWKHWNEGRALELRDQSLSNRFIEEQMLRCIHIGLLCVQEDPTKRPNMASVVHMLSSDSSPLPTPSTPAFLNLSSMLNESVELSGDVCLDLGSSERSS</sequence>
<keyword evidence="12 14" id="KW-0472">Membrane</keyword>
<evidence type="ECO:0000259" key="16">
    <source>
        <dbReference type="PROSITE" id="PS50011"/>
    </source>
</evidence>
<gene>
    <name evidence="18" type="ORF">J5N97_011667</name>
</gene>
<dbReference type="Pfam" id="PF07714">
    <property type="entry name" value="PK_Tyr_Ser-Thr"/>
    <property type="match status" value="1"/>
</dbReference>
<dbReference type="InterPro" id="IPR008271">
    <property type="entry name" value="Ser/Thr_kinase_AS"/>
</dbReference>
<reference evidence="18" key="1">
    <citation type="submission" date="2021-03" db="EMBL/GenBank/DDBJ databases">
        <authorList>
            <person name="Li Z."/>
            <person name="Yang C."/>
        </authorList>
    </citation>
    <scope>NUCLEOTIDE SEQUENCE</scope>
    <source>
        <strain evidence="18">Dzin_1.0</strain>
        <tissue evidence="18">Leaf</tissue>
    </source>
</reference>
<accession>A0A9D5D350</accession>
<feature type="signal peptide" evidence="15">
    <location>
        <begin position="1"/>
        <end position="39"/>
    </location>
</feature>
<dbReference type="GO" id="GO:0006979">
    <property type="term" value="P:response to oxidative stress"/>
    <property type="evidence" value="ECO:0007669"/>
    <property type="project" value="UniProtKB-ARBA"/>
</dbReference>
<evidence type="ECO:0000256" key="5">
    <source>
        <dbReference type="ARBA" id="ARBA00022692"/>
    </source>
</evidence>
<evidence type="ECO:0000256" key="9">
    <source>
        <dbReference type="ARBA" id="ARBA00022777"/>
    </source>
</evidence>
<evidence type="ECO:0000256" key="12">
    <source>
        <dbReference type="ARBA" id="ARBA00023136"/>
    </source>
</evidence>
<keyword evidence="19" id="KW-1185">Reference proteome</keyword>
<evidence type="ECO:0000256" key="15">
    <source>
        <dbReference type="SAM" id="SignalP"/>
    </source>
</evidence>
<evidence type="ECO:0000256" key="14">
    <source>
        <dbReference type="SAM" id="Phobius"/>
    </source>
</evidence>
<keyword evidence="5 14" id="KW-0812">Transmembrane</keyword>
<evidence type="ECO:0000313" key="19">
    <source>
        <dbReference type="Proteomes" id="UP001085076"/>
    </source>
</evidence>
<feature type="chain" id="PRO_5039220153" description="Cysteine-rich receptor-like protein kinase 10" evidence="15">
    <location>
        <begin position="40"/>
        <end position="912"/>
    </location>
</feature>
<dbReference type="GO" id="GO:0005524">
    <property type="term" value="F:ATP binding"/>
    <property type="evidence" value="ECO:0007669"/>
    <property type="project" value="UniProtKB-KW"/>
</dbReference>
<dbReference type="FunFam" id="3.30.430.20:FF:000003">
    <property type="entry name" value="Cysteine-rich RLK (RECEPTOR-like protein kinase) 10"/>
    <property type="match status" value="1"/>
</dbReference>
<dbReference type="PROSITE" id="PS00108">
    <property type="entry name" value="PROTEIN_KINASE_ST"/>
    <property type="match status" value="1"/>
</dbReference>
<keyword evidence="3" id="KW-0597">Phosphoprotein</keyword>
<evidence type="ECO:0000256" key="4">
    <source>
        <dbReference type="ARBA" id="ARBA00022679"/>
    </source>
</evidence>
<evidence type="ECO:0000256" key="1">
    <source>
        <dbReference type="ARBA" id="ARBA00004167"/>
    </source>
</evidence>
<dbReference type="AlphaFoldDB" id="A0A9D5D350"/>
<feature type="domain" description="Gnk2-homologous" evidence="17">
    <location>
        <begin position="415"/>
        <end position="521"/>
    </location>
</feature>
<proteinExistence type="predicted"/>